<dbReference type="Pfam" id="PF05699">
    <property type="entry name" value="Dimer_Tnp_hAT"/>
    <property type="match status" value="1"/>
</dbReference>
<evidence type="ECO:0000259" key="1">
    <source>
        <dbReference type="Pfam" id="PF05699"/>
    </source>
</evidence>
<evidence type="ECO:0000313" key="3">
    <source>
        <dbReference type="Proteomes" id="UP001188597"/>
    </source>
</evidence>
<sequence>MWNMYRSCEKHSLDSSSAGSFSRIRRPTAPAFPVTALNSASTVVPLATTAYRIAIYPRCDFALTLSLFTGLIDRELSTIDEYQYPELAKIAQDILSLPISAMTFEAALSTRGRTRGGSITRRWRQTKNVQAVEVDDGSFGSSVAIMYLKRKRRVKGCHFKNLPSKSWGI</sequence>
<accession>A0AA89ANS1</accession>
<dbReference type="Proteomes" id="UP001188597">
    <property type="component" value="Unassembled WGS sequence"/>
</dbReference>
<protein>
    <recommendedName>
        <fullName evidence="1">HAT C-terminal dimerisation domain-containing protein</fullName>
    </recommendedName>
</protein>
<evidence type="ECO:0000313" key="2">
    <source>
        <dbReference type="EMBL" id="KAK3007081.1"/>
    </source>
</evidence>
<feature type="domain" description="HAT C-terminal dimerisation" evidence="1">
    <location>
        <begin position="83"/>
        <end position="114"/>
    </location>
</feature>
<keyword evidence="3" id="KW-1185">Reference proteome</keyword>
<name>A0AA89ANS1_9ASTE</name>
<gene>
    <name evidence="2" type="ORF">RJ639_015985</name>
</gene>
<dbReference type="AlphaFoldDB" id="A0AA89ANS1"/>
<dbReference type="InterPro" id="IPR008906">
    <property type="entry name" value="HATC_C_dom"/>
</dbReference>
<reference evidence="2" key="1">
    <citation type="submission" date="2022-12" db="EMBL/GenBank/DDBJ databases">
        <title>Draft genome assemblies for two species of Escallonia (Escalloniales).</title>
        <authorList>
            <person name="Chanderbali A."/>
            <person name="Dervinis C."/>
            <person name="Anghel I."/>
            <person name="Soltis D."/>
            <person name="Soltis P."/>
            <person name="Zapata F."/>
        </authorList>
    </citation>
    <scope>NUCLEOTIDE SEQUENCE</scope>
    <source>
        <strain evidence="2">UCBG64.0493</strain>
        <tissue evidence="2">Leaf</tissue>
    </source>
</reference>
<comment type="caution">
    <text evidence="2">The sequence shown here is derived from an EMBL/GenBank/DDBJ whole genome shotgun (WGS) entry which is preliminary data.</text>
</comment>
<dbReference type="EMBL" id="JAVXUP010001910">
    <property type="protein sequence ID" value="KAK3007081.1"/>
    <property type="molecule type" value="Genomic_DNA"/>
</dbReference>
<proteinExistence type="predicted"/>
<organism evidence="2 3">
    <name type="scientific">Escallonia herrerae</name>
    <dbReference type="NCBI Taxonomy" id="1293975"/>
    <lineage>
        <taxon>Eukaryota</taxon>
        <taxon>Viridiplantae</taxon>
        <taxon>Streptophyta</taxon>
        <taxon>Embryophyta</taxon>
        <taxon>Tracheophyta</taxon>
        <taxon>Spermatophyta</taxon>
        <taxon>Magnoliopsida</taxon>
        <taxon>eudicotyledons</taxon>
        <taxon>Gunneridae</taxon>
        <taxon>Pentapetalae</taxon>
        <taxon>asterids</taxon>
        <taxon>campanulids</taxon>
        <taxon>Escalloniales</taxon>
        <taxon>Escalloniaceae</taxon>
        <taxon>Escallonia</taxon>
    </lineage>
</organism>
<dbReference type="GO" id="GO:0046983">
    <property type="term" value="F:protein dimerization activity"/>
    <property type="evidence" value="ECO:0007669"/>
    <property type="project" value="InterPro"/>
</dbReference>